<name>R7UPF2_CAPTE</name>
<reference evidence="2" key="3">
    <citation type="submission" date="2015-06" db="UniProtKB">
        <authorList>
            <consortium name="EnsemblMetazoa"/>
        </authorList>
    </citation>
    <scope>IDENTIFICATION</scope>
</reference>
<dbReference type="PANTHER" id="PTHR33332">
    <property type="entry name" value="REVERSE TRANSCRIPTASE DOMAIN-CONTAINING PROTEIN"/>
    <property type="match status" value="1"/>
</dbReference>
<evidence type="ECO:0000313" key="2">
    <source>
        <dbReference type="EnsemblMetazoa" id="CapteP92233"/>
    </source>
</evidence>
<dbReference type="OrthoDB" id="426210at2759"/>
<dbReference type="EMBL" id="KB301197">
    <property type="protein sequence ID" value="ELU05827.1"/>
    <property type="molecule type" value="Genomic_DNA"/>
</dbReference>
<dbReference type="EnsemblMetazoa" id="CapteT92233">
    <property type="protein sequence ID" value="CapteP92233"/>
    <property type="gene ID" value="CapteG92233"/>
</dbReference>
<evidence type="ECO:0000313" key="3">
    <source>
        <dbReference type="Proteomes" id="UP000014760"/>
    </source>
</evidence>
<dbReference type="HOGENOM" id="CLU_000680_22_2_1"/>
<gene>
    <name evidence="1" type="ORF">CAPTEDRAFT_92233</name>
</gene>
<accession>R7UPF2</accession>
<dbReference type="OMA" id="EIWAPEN"/>
<keyword evidence="3" id="KW-1185">Reference proteome</keyword>
<dbReference type="AlphaFoldDB" id="R7UPF2"/>
<reference evidence="1 3" key="2">
    <citation type="journal article" date="2013" name="Nature">
        <title>Insights into bilaterian evolution from three spiralian genomes.</title>
        <authorList>
            <person name="Simakov O."/>
            <person name="Marletaz F."/>
            <person name="Cho S.J."/>
            <person name="Edsinger-Gonzales E."/>
            <person name="Havlak P."/>
            <person name="Hellsten U."/>
            <person name="Kuo D.H."/>
            <person name="Larsson T."/>
            <person name="Lv J."/>
            <person name="Arendt D."/>
            <person name="Savage R."/>
            <person name="Osoegawa K."/>
            <person name="de Jong P."/>
            <person name="Grimwood J."/>
            <person name="Chapman J.A."/>
            <person name="Shapiro H."/>
            <person name="Aerts A."/>
            <person name="Otillar R.P."/>
            <person name="Terry A.Y."/>
            <person name="Boore J.L."/>
            <person name="Grigoriev I.V."/>
            <person name="Lindberg D.R."/>
            <person name="Seaver E.C."/>
            <person name="Weisblat D.A."/>
            <person name="Putnam N.H."/>
            <person name="Rokhsar D.S."/>
        </authorList>
    </citation>
    <scope>NUCLEOTIDE SEQUENCE</scope>
    <source>
        <strain evidence="1 3">I ESC-2004</strain>
    </source>
</reference>
<dbReference type="EMBL" id="AMQN01007700">
    <property type="status" value="NOT_ANNOTATED_CDS"/>
    <property type="molecule type" value="Genomic_DNA"/>
</dbReference>
<proteinExistence type="predicted"/>
<dbReference type="Proteomes" id="UP000014760">
    <property type="component" value="Unassembled WGS sequence"/>
</dbReference>
<reference evidence="3" key="1">
    <citation type="submission" date="2012-12" db="EMBL/GenBank/DDBJ databases">
        <authorList>
            <person name="Hellsten U."/>
            <person name="Grimwood J."/>
            <person name="Chapman J.A."/>
            <person name="Shapiro H."/>
            <person name="Aerts A."/>
            <person name="Otillar R.P."/>
            <person name="Terry A.Y."/>
            <person name="Boore J.L."/>
            <person name="Simakov O."/>
            <person name="Marletaz F."/>
            <person name="Cho S.-J."/>
            <person name="Edsinger-Gonzales E."/>
            <person name="Havlak P."/>
            <person name="Kuo D.-H."/>
            <person name="Larsson T."/>
            <person name="Lv J."/>
            <person name="Arendt D."/>
            <person name="Savage R."/>
            <person name="Osoegawa K."/>
            <person name="de Jong P."/>
            <person name="Lindberg D.R."/>
            <person name="Seaver E.C."/>
            <person name="Weisblat D.A."/>
            <person name="Putnam N.H."/>
            <person name="Grigoriev I.V."/>
            <person name="Rokhsar D.S."/>
        </authorList>
    </citation>
    <scope>NUCLEOTIDE SEQUENCE</scope>
    <source>
        <strain evidence="3">I ESC-2004</strain>
    </source>
</reference>
<evidence type="ECO:0008006" key="4">
    <source>
        <dbReference type="Google" id="ProtNLM"/>
    </source>
</evidence>
<protein>
    <recommendedName>
        <fullName evidence="4">Alkylated DNA repair protein AlkB homologue 8 N-terminal domain-containing protein</fullName>
    </recommendedName>
</protein>
<sequence length="126" mass="14625">MNFNPSKCKVLTITSRCHPIFYNYSMNGDSMEHVGSFNDLGILINEKLPFDTHIDRLISKCNRMCGFIKRSLGFRAPSQVKFRLYKSLCLSILEYCSPLWSPQNAINVKKKKKKKKKNRICTAFCH</sequence>
<evidence type="ECO:0000313" key="1">
    <source>
        <dbReference type="EMBL" id="ELU05827.1"/>
    </source>
</evidence>
<organism evidence="1">
    <name type="scientific">Capitella teleta</name>
    <name type="common">Polychaete worm</name>
    <dbReference type="NCBI Taxonomy" id="283909"/>
    <lineage>
        <taxon>Eukaryota</taxon>
        <taxon>Metazoa</taxon>
        <taxon>Spiralia</taxon>
        <taxon>Lophotrochozoa</taxon>
        <taxon>Annelida</taxon>
        <taxon>Polychaeta</taxon>
        <taxon>Sedentaria</taxon>
        <taxon>Scolecida</taxon>
        <taxon>Capitellidae</taxon>
        <taxon>Capitella</taxon>
    </lineage>
</organism>